<evidence type="ECO:0000256" key="1">
    <source>
        <dbReference type="ARBA" id="ARBA00022598"/>
    </source>
</evidence>
<feature type="domain" description="NAD/GMP synthase" evidence="8">
    <location>
        <begin position="138"/>
        <end position="246"/>
    </location>
</feature>
<proteinExistence type="inferred from homology"/>
<dbReference type="AlphaFoldDB" id="I2F758"/>
<keyword evidence="3 5" id="KW-0067">ATP-binding</keyword>
<dbReference type="InterPro" id="IPR022310">
    <property type="entry name" value="NAD/GMP_synthase"/>
</dbReference>
<evidence type="ECO:0000313" key="9">
    <source>
        <dbReference type="EMBL" id="AFK07761.1"/>
    </source>
</evidence>
<dbReference type="GO" id="GO:0004359">
    <property type="term" value="F:glutaminase activity"/>
    <property type="evidence" value="ECO:0007669"/>
    <property type="project" value="InterPro"/>
</dbReference>
<dbReference type="Proteomes" id="UP000002881">
    <property type="component" value="Chromosome"/>
</dbReference>
<comment type="similarity">
    <text evidence="5">Belongs to the NAD synthetase family.</text>
</comment>
<dbReference type="SUPFAM" id="SSF52402">
    <property type="entry name" value="Adenine nucleotide alpha hydrolases-like"/>
    <property type="match status" value="1"/>
</dbReference>
<keyword evidence="10" id="KW-1185">Reference proteome</keyword>
<dbReference type="Gene3D" id="3.40.50.620">
    <property type="entry name" value="HUPs"/>
    <property type="match status" value="1"/>
</dbReference>
<dbReference type="InterPro" id="IPR003694">
    <property type="entry name" value="NAD_synthase"/>
</dbReference>
<dbReference type="CDD" id="cd00553">
    <property type="entry name" value="NAD_synthase"/>
    <property type="match status" value="1"/>
</dbReference>
<sequence>MDEIIGFIRDSIMKYGYKGAVIGISGGIDSAVVGKLAVEALGKEKIFGLLMPERDSSRDTIRDSKLVAKFLGIDFKVKNISSALRAIGTYKLQPPAFLIPQTIKEKYVKHKWEELSSDPFLDDLCNEGNDEFRRGLAYYRSKHRVRMISLYLEAEKRGYAVLGTTNKTELLCGLYVKWGDDSSDIEPIRHLFKTEVIELAGQLQIPSRIIEKPPSPDLIPGVTDENVFGVTIDDLDKSLRRIEGGEVLDPHDTKSMRVLRILESARYRELRNLAISRNH</sequence>
<dbReference type="GO" id="GO:0008795">
    <property type="term" value="F:NAD+ synthase activity"/>
    <property type="evidence" value="ECO:0007669"/>
    <property type="project" value="UniProtKB-EC"/>
</dbReference>
<dbReference type="STRING" id="660470.Theba_2127"/>
<dbReference type="Pfam" id="PF02540">
    <property type="entry name" value="NAD_synthase"/>
    <property type="match status" value="2"/>
</dbReference>
<dbReference type="PANTHER" id="PTHR23090">
    <property type="entry name" value="NH 3 /GLUTAMINE-DEPENDENT NAD + SYNTHETASE"/>
    <property type="match status" value="1"/>
</dbReference>
<evidence type="ECO:0000256" key="4">
    <source>
        <dbReference type="ARBA" id="ARBA00023027"/>
    </source>
</evidence>
<dbReference type="eggNOG" id="COG0171">
    <property type="taxonomic scope" value="Bacteria"/>
</dbReference>
<reference evidence="9 10" key="1">
    <citation type="journal article" date="2012" name="Genome Biol. Evol.">
        <title>Genome Sequence of the Mesophilic Thermotogales Bacterium Mesotoga prima MesG1.Ag.4.2 Reveals the Largest Thermotogales Genome To Date.</title>
        <authorList>
            <person name="Zhaxybayeva O."/>
            <person name="Swithers K.S."/>
            <person name="Foght J."/>
            <person name="Green A.G."/>
            <person name="Bruce D."/>
            <person name="Detter C."/>
            <person name="Han S."/>
            <person name="Teshima H."/>
            <person name="Han J."/>
            <person name="Woyke T."/>
            <person name="Pitluck S."/>
            <person name="Nolan M."/>
            <person name="Ivanova N."/>
            <person name="Pati A."/>
            <person name="Land M.L."/>
            <person name="Dlutek M."/>
            <person name="Doolittle W.F."/>
            <person name="Noll K.M."/>
            <person name="Nesbo C.L."/>
        </authorList>
    </citation>
    <scope>NUCLEOTIDE SEQUENCE [LARGE SCALE GENOMIC DNA]</scope>
    <source>
        <strain evidence="10">mesG1.Ag.4.2</strain>
    </source>
</reference>
<evidence type="ECO:0000256" key="5">
    <source>
        <dbReference type="RuleBase" id="RU003811"/>
    </source>
</evidence>
<dbReference type="GO" id="GO:0003952">
    <property type="term" value="F:NAD+ synthase (glutamine-hydrolyzing) activity"/>
    <property type="evidence" value="ECO:0007669"/>
    <property type="project" value="InterPro"/>
</dbReference>
<comment type="catalytic activity">
    <reaction evidence="6">
        <text>deamido-NAD(+) + NH4(+) + ATP = AMP + diphosphate + NAD(+) + H(+)</text>
        <dbReference type="Rhea" id="RHEA:21188"/>
        <dbReference type="ChEBI" id="CHEBI:15378"/>
        <dbReference type="ChEBI" id="CHEBI:28938"/>
        <dbReference type="ChEBI" id="CHEBI:30616"/>
        <dbReference type="ChEBI" id="CHEBI:33019"/>
        <dbReference type="ChEBI" id="CHEBI:57540"/>
        <dbReference type="ChEBI" id="CHEBI:58437"/>
        <dbReference type="ChEBI" id="CHEBI:456215"/>
        <dbReference type="EC" id="6.3.1.5"/>
    </reaction>
</comment>
<evidence type="ECO:0000256" key="3">
    <source>
        <dbReference type="ARBA" id="ARBA00022840"/>
    </source>
</evidence>
<dbReference type="UniPathway" id="UPA00253">
    <property type="reaction ID" value="UER00333"/>
</dbReference>
<dbReference type="NCBIfam" id="TIGR00552">
    <property type="entry name" value="nadE"/>
    <property type="match status" value="1"/>
</dbReference>
<keyword evidence="2 5" id="KW-0547">Nucleotide-binding</keyword>
<dbReference type="EC" id="6.3.1.5" evidence="6"/>
<dbReference type="PANTHER" id="PTHR23090:SF9">
    <property type="entry name" value="GLUTAMINE-DEPENDENT NAD(+) SYNTHETASE"/>
    <property type="match status" value="1"/>
</dbReference>
<evidence type="ECO:0000313" key="10">
    <source>
        <dbReference type="Proteomes" id="UP000002881"/>
    </source>
</evidence>
<dbReference type="KEGG" id="mpg:Theba_2127"/>
<dbReference type="GO" id="GO:0005737">
    <property type="term" value="C:cytoplasm"/>
    <property type="evidence" value="ECO:0007669"/>
    <property type="project" value="InterPro"/>
</dbReference>
<feature type="domain" description="NAD/GMP synthase" evidence="8">
    <location>
        <begin position="3"/>
        <end position="92"/>
    </location>
</feature>
<protein>
    <recommendedName>
        <fullName evidence="6">NH(3)-dependent NAD(+) synthetase</fullName>
        <ecNumber evidence="6">6.3.1.5</ecNumber>
    </recommendedName>
</protein>
<dbReference type="GeneID" id="87107867"/>
<dbReference type="GO" id="GO:0009435">
    <property type="term" value="P:NAD+ biosynthetic process"/>
    <property type="evidence" value="ECO:0007669"/>
    <property type="project" value="UniProtKB-UniPathway"/>
</dbReference>
<evidence type="ECO:0000256" key="7">
    <source>
        <dbReference type="RuleBase" id="RU004252"/>
    </source>
</evidence>
<dbReference type="InterPro" id="IPR014729">
    <property type="entry name" value="Rossmann-like_a/b/a_fold"/>
</dbReference>
<gene>
    <name evidence="9" type="ORF">Theba_2127</name>
</gene>
<evidence type="ECO:0000256" key="6">
    <source>
        <dbReference type="RuleBase" id="RU003812"/>
    </source>
</evidence>
<accession>I2F758</accession>
<dbReference type="EMBL" id="CP003532">
    <property type="protein sequence ID" value="AFK07761.1"/>
    <property type="molecule type" value="Genomic_DNA"/>
</dbReference>
<name>I2F758_9BACT</name>
<evidence type="ECO:0000259" key="8">
    <source>
        <dbReference type="Pfam" id="PF02540"/>
    </source>
</evidence>
<dbReference type="RefSeq" id="WP_014731529.1">
    <property type="nucleotide sequence ID" value="NC_017934.1"/>
</dbReference>
<keyword evidence="1 5" id="KW-0436">Ligase</keyword>
<keyword evidence="4 5" id="KW-0520">NAD</keyword>
<organism evidence="9 10">
    <name type="scientific">Mesotoga prima MesG1.Ag.4.2</name>
    <dbReference type="NCBI Taxonomy" id="660470"/>
    <lineage>
        <taxon>Bacteria</taxon>
        <taxon>Thermotogati</taxon>
        <taxon>Thermotogota</taxon>
        <taxon>Thermotogae</taxon>
        <taxon>Kosmotogales</taxon>
        <taxon>Kosmotogaceae</taxon>
        <taxon>Mesotoga</taxon>
    </lineage>
</organism>
<dbReference type="HOGENOM" id="CLU_059327_1_1_0"/>
<comment type="pathway">
    <text evidence="7">Cofactor biosynthesis; NAD(+) biosynthesis; NAD(+) from deamido-NAD(+) (ammonia route): step 1/1.</text>
</comment>
<evidence type="ECO:0000256" key="2">
    <source>
        <dbReference type="ARBA" id="ARBA00022741"/>
    </source>
</evidence>
<dbReference type="GO" id="GO:0005524">
    <property type="term" value="F:ATP binding"/>
    <property type="evidence" value="ECO:0007669"/>
    <property type="project" value="UniProtKB-KW"/>
</dbReference>